<evidence type="ECO:0000313" key="4">
    <source>
        <dbReference type="RefSeq" id="XP_036369874.1"/>
    </source>
</evidence>
<keyword evidence="1" id="KW-1133">Transmembrane helix</keyword>
<keyword evidence="3" id="KW-1185">Reference proteome</keyword>
<keyword evidence="2" id="KW-0732">Signal</keyword>
<feature type="chain" id="PRO_5028878394" evidence="2">
    <location>
        <begin position="23"/>
        <end position="260"/>
    </location>
</feature>
<dbReference type="Proteomes" id="UP000515154">
    <property type="component" value="Linkage group LG27"/>
</dbReference>
<accession>A0A7E6FQP7</accession>
<feature type="transmembrane region" description="Helical" evidence="1">
    <location>
        <begin position="235"/>
        <end position="258"/>
    </location>
</feature>
<organism evidence="3 4">
    <name type="scientific">Octopus sinensis</name>
    <name type="common">East Asian common octopus</name>
    <dbReference type="NCBI Taxonomy" id="2607531"/>
    <lineage>
        <taxon>Eukaryota</taxon>
        <taxon>Metazoa</taxon>
        <taxon>Spiralia</taxon>
        <taxon>Lophotrochozoa</taxon>
        <taxon>Mollusca</taxon>
        <taxon>Cephalopoda</taxon>
        <taxon>Coleoidea</taxon>
        <taxon>Octopodiformes</taxon>
        <taxon>Octopoda</taxon>
        <taxon>Incirrata</taxon>
        <taxon>Octopodidae</taxon>
        <taxon>Octopus</taxon>
    </lineage>
</organism>
<sequence length="260" mass="30445">MDSQLFIFFFFALFTFFYGSQCERVYKIIKKGSFVLGGTMTLQTEEIPSMERPVTWKNVNKSFECDRTCYKSGRVEVQQSGNTSTILLKYISQADVDWIFRDKKYRYARVSFKEEGWQCKKEYKIGILKGNPVLGQSIDLEVKDMPYMERPVVWRNRVRSIECNKKYCDRGKYVVRQIHRTSTLYIENITRGDLFWRFYDKNSCNATITLGKEDNETTKDSKVATSESNSNIKRVAKSLCIGVFAGFTLFALITINLWRM</sequence>
<keyword evidence="1" id="KW-0472">Membrane</keyword>
<feature type="signal peptide" evidence="2">
    <location>
        <begin position="1"/>
        <end position="22"/>
    </location>
</feature>
<dbReference type="RefSeq" id="XP_036369874.1">
    <property type="nucleotide sequence ID" value="XM_036513981.1"/>
</dbReference>
<evidence type="ECO:0000256" key="1">
    <source>
        <dbReference type="SAM" id="Phobius"/>
    </source>
</evidence>
<proteinExistence type="predicted"/>
<evidence type="ECO:0000256" key="2">
    <source>
        <dbReference type="SAM" id="SignalP"/>
    </source>
</evidence>
<protein>
    <submittedName>
        <fullName evidence="4">Uncharacterized protein LOC115225395</fullName>
    </submittedName>
</protein>
<dbReference type="AlphaFoldDB" id="A0A7E6FQP7"/>
<evidence type="ECO:0000313" key="3">
    <source>
        <dbReference type="Proteomes" id="UP000515154"/>
    </source>
</evidence>
<dbReference type="KEGG" id="osn:115225395"/>
<name>A0A7E6FQP7_9MOLL</name>
<keyword evidence="1" id="KW-0812">Transmembrane</keyword>
<reference evidence="4" key="1">
    <citation type="submission" date="2025-08" db="UniProtKB">
        <authorList>
            <consortium name="RefSeq"/>
        </authorList>
    </citation>
    <scope>IDENTIFICATION</scope>
</reference>
<gene>
    <name evidence="4" type="primary">LOC115225395</name>
</gene>